<evidence type="ECO:0000256" key="5">
    <source>
        <dbReference type="PROSITE-ProRule" id="PRU01240"/>
    </source>
</evidence>
<keyword evidence="4 5" id="KW-0720">Serine protease</keyword>
<dbReference type="InterPro" id="IPR000209">
    <property type="entry name" value="Peptidase_S8/S53_dom"/>
</dbReference>
<feature type="active site" description="Charge relay system" evidence="5">
    <location>
        <position position="214"/>
    </location>
</feature>
<organism evidence="8 9">
    <name type="scientific">candidate division WWE3 bacterium</name>
    <dbReference type="NCBI Taxonomy" id="2053526"/>
    <lineage>
        <taxon>Bacteria</taxon>
        <taxon>Katanobacteria</taxon>
    </lineage>
</organism>
<dbReference type="InterPro" id="IPR022398">
    <property type="entry name" value="Peptidase_S8_His-AS"/>
</dbReference>
<feature type="active site" description="Charge relay system" evidence="5">
    <location>
        <position position="189"/>
    </location>
</feature>
<evidence type="ECO:0000259" key="7">
    <source>
        <dbReference type="Pfam" id="PF00082"/>
    </source>
</evidence>
<feature type="active site" description="Charge relay system" evidence="5">
    <location>
        <position position="400"/>
    </location>
</feature>
<keyword evidence="6" id="KW-1133">Transmembrane helix</keyword>
<dbReference type="PROSITE" id="PS00137">
    <property type="entry name" value="SUBTILASE_HIS"/>
    <property type="match status" value="1"/>
</dbReference>
<feature type="domain" description="Peptidase S8/S53" evidence="7">
    <location>
        <begin position="181"/>
        <end position="434"/>
    </location>
</feature>
<dbReference type="SUPFAM" id="SSF52743">
    <property type="entry name" value="Subtilisin-like"/>
    <property type="match status" value="1"/>
</dbReference>
<keyword evidence="6" id="KW-0472">Membrane</keyword>
<dbReference type="InterPro" id="IPR050131">
    <property type="entry name" value="Peptidase_S8_subtilisin-like"/>
</dbReference>
<evidence type="ECO:0000256" key="1">
    <source>
        <dbReference type="ARBA" id="ARBA00011073"/>
    </source>
</evidence>
<dbReference type="AlphaFoldDB" id="A0A955LJP7"/>
<evidence type="ECO:0000256" key="6">
    <source>
        <dbReference type="SAM" id="Phobius"/>
    </source>
</evidence>
<dbReference type="PROSITE" id="PS51892">
    <property type="entry name" value="SUBTILASE"/>
    <property type="match status" value="1"/>
</dbReference>
<evidence type="ECO:0000256" key="4">
    <source>
        <dbReference type="ARBA" id="ARBA00022825"/>
    </source>
</evidence>
<keyword evidence="6" id="KW-0812">Transmembrane</keyword>
<dbReference type="GO" id="GO:0006508">
    <property type="term" value="P:proteolysis"/>
    <property type="evidence" value="ECO:0007669"/>
    <property type="project" value="UniProtKB-KW"/>
</dbReference>
<proteinExistence type="inferred from homology"/>
<reference evidence="8" key="1">
    <citation type="submission" date="2020-04" db="EMBL/GenBank/DDBJ databases">
        <authorList>
            <person name="Zhang T."/>
        </authorList>
    </citation>
    <scope>NUCLEOTIDE SEQUENCE</scope>
    <source>
        <strain evidence="8">HKST-UBA03</strain>
    </source>
</reference>
<comment type="similarity">
    <text evidence="1 5">Belongs to the peptidase S8 family.</text>
</comment>
<dbReference type="Pfam" id="PF00082">
    <property type="entry name" value="Peptidase_S8"/>
    <property type="match status" value="1"/>
</dbReference>
<comment type="caution">
    <text evidence="8">The sequence shown here is derived from an EMBL/GenBank/DDBJ whole genome shotgun (WGS) entry which is preliminary data.</text>
</comment>
<dbReference type="PRINTS" id="PR00723">
    <property type="entry name" value="SUBTILISIN"/>
</dbReference>
<dbReference type="InterPro" id="IPR015500">
    <property type="entry name" value="Peptidase_S8_subtilisin-rel"/>
</dbReference>
<dbReference type="PANTHER" id="PTHR43806">
    <property type="entry name" value="PEPTIDASE S8"/>
    <property type="match status" value="1"/>
</dbReference>
<reference evidence="8" key="2">
    <citation type="journal article" date="2021" name="Microbiome">
        <title>Successional dynamics and alternative stable states in a saline activated sludge microbial community over 9 years.</title>
        <authorList>
            <person name="Wang Y."/>
            <person name="Ye J."/>
            <person name="Ju F."/>
            <person name="Liu L."/>
            <person name="Boyd J.A."/>
            <person name="Deng Y."/>
            <person name="Parks D.H."/>
            <person name="Jiang X."/>
            <person name="Yin X."/>
            <person name="Woodcroft B.J."/>
            <person name="Tyson G.W."/>
            <person name="Hugenholtz P."/>
            <person name="Polz M.F."/>
            <person name="Zhang T."/>
        </authorList>
    </citation>
    <scope>NUCLEOTIDE SEQUENCE</scope>
    <source>
        <strain evidence="8">HKST-UBA03</strain>
    </source>
</reference>
<dbReference type="GO" id="GO:0004252">
    <property type="term" value="F:serine-type endopeptidase activity"/>
    <property type="evidence" value="ECO:0007669"/>
    <property type="project" value="UniProtKB-UniRule"/>
</dbReference>
<dbReference type="Gene3D" id="3.40.50.200">
    <property type="entry name" value="Peptidase S8/S53 domain"/>
    <property type="match status" value="1"/>
</dbReference>
<evidence type="ECO:0000256" key="3">
    <source>
        <dbReference type="ARBA" id="ARBA00022801"/>
    </source>
</evidence>
<evidence type="ECO:0000313" key="8">
    <source>
        <dbReference type="EMBL" id="MCA9391740.1"/>
    </source>
</evidence>
<keyword evidence="2 5" id="KW-0645">Protease</keyword>
<dbReference type="EMBL" id="JAGQKZ010000004">
    <property type="protein sequence ID" value="MCA9391740.1"/>
    <property type="molecule type" value="Genomic_DNA"/>
</dbReference>
<accession>A0A955LJP7</accession>
<name>A0A955LJP7_UNCKA</name>
<evidence type="ECO:0000256" key="2">
    <source>
        <dbReference type="ARBA" id="ARBA00022670"/>
    </source>
</evidence>
<gene>
    <name evidence="8" type="ORF">KC614_00860</name>
</gene>
<dbReference type="PANTHER" id="PTHR43806:SF11">
    <property type="entry name" value="CEREVISIN-RELATED"/>
    <property type="match status" value="1"/>
</dbReference>
<evidence type="ECO:0000313" key="9">
    <source>
        <dbReference type="Proteomes" id="UP000751518"/>
    </source>
</evidence>
<dbReference type="InterPro" id="IPR036852">
    <property type="entry name" value="Peptidase_S8/S53_dom_sf"/>
</dbReference>
<keyword evidence="3 5" id="KW-0378">Hydrolase</keyword>
<sequence length="477" mass="50378">MIAVLKQHSWNVGGLLIIVSGVVGAIVTAIFVMSLGVVSESAGVIDGGLLLPQDRQYIIKSEGEYRVVEKGAIFVRPVPALSDSDISELANYVGAESERKISPTYWLFRFSDDTDLATKSSELAKLDSVLSTELNDAIAPFFVPNDYDKLTVDPGRTDTTSAYWLDAINAPVAWDVTKGSEDVVVGMVDTPVDVTHPDLKGKVETLTKEKGTPHGTMVAGVIAAATNNDRGISSVGYATKIIAANGGTTVASMIEALNELVKKRVRVINISMGTPFDNVVLHDVIFDMYINERTIIVAAVGNCGNAVEDAAADTQSSACFETRSYNLDGDFPYSKNSTVMYPAAYNEVVGVTALTDKLTKATFATGNVGAEGNYALLSAPGVNVVTTYPGGKYVLASGTSISSAVVSGVAALMVSAAKSTTPLPEFIETLETTAQPDYVSRYGLVDAAAVVSRVANVVTPTPDYFGPTRSEVCDMCD</sequence>
<feature type="transmembrane region" description="Helical" evidence="6">
    <location>
        <begin position="12"/>
        <end position="35"/>
    </location>
</feature>
<protein>
    <submittedName>
        <fullName evidence="8">S8 family serine peptidase</fullName>
    </submittedName>
</protein>
<dbReference type="Proteomes" id="UP000751518">
    <property type="component" value="Unassembled WGS sequence"/>
</dbReference>